<dbReference type="Proteomes" id="UP001501747">
    <property type="component" value="Unassembled WGS sequence"/>
</dbReference>
<organism evidence="2 3">
    <name type="scientific">Allokutzneria multivorans</name>
    <dbReference type="NCBI Taxonomy" id="1142134"/>
    <lineage>
        <taxon>Bacteria</taxon>
        <taxon>Bacillati</taxon>
        <taxon>Actinomycetota</taxon>
        <taxon>Actinomycetes</taxon>
        <taxon>Pseudonocardiales</taxon>
        <taxon>Pseudonocardiaceae</taxon>
        <taxon>Allokutzneria</taxon>
    </lineage>
</organism>
<feature type="chain" id="PRO_5046257815" evidence="1">
    <location>
        <begin position="26"/>
        <end position="110"/>
    </location>
</feature>
<evidence type="ECO:0000256" key="1">
    <source>
        <dbReference type="SAM" id="SignalP"/>
    </source>
</evidence>
<dbReference type="EMBL" id="BAABAL010000005">
    <property type="protein sequence ID" value="GAA3996887.1"/>
    <property type="molecule type" value="Genomic_DNA"/>
</dbReference>
<evidence type="ECO:0000313" key="2">
    <source>
        <dbReference type="EMBL" id="GAA3996887.1"/>
    </source>
</evidence>
<feature type="signal peptide" evidence="1">
    <location>
        <begin position="1"/>
        <end position="25"/>
    </location>
</feature>
<dbReference type="RefSeq" id="WP_344872235.1">
    <property type="nucleotide sequence ID" value="NZ_BAABAL010000005.1"/>
</dbReference>
<proteinExistence type="predicted"/>
<comment type="caution">
    <text evidence="2">The sequence shown here is derived from an EMBL/GenBank/DDBJ whole genome shotgun (WGS) entry which is preliminary data.</text>
</comment>
<reference evidence="3" key="1">
    <citation type="journal article" date="2019" name="Int. J. Syst. Evol. Microbiol.">
        <title>The Global Catalogue of Microorganisms (GCM) 10K type strain sequencing project: providing services to taxonomists for standard genome sequencing and annotation.</title>
        <authorList>
            <consortium name="The Broad Institute Genomics Platform"/>
            <consortium name="The Broad Institute Genome Sequencing Center for Infectious Disease"/>
            <person name="Wu L."/>
            <person name="Ma J."/>
        </authorList>
    </citation>
    <scope>NUCLEOTIDE SEQUENCE [LARGE SCALE GENOMIC DNA]</scope>
    <source>
        <strain evidence="3">JCM 17342</strain>
    </source>
</reference>
<accession>A0ABP7RFS6</accession>
<name>A0ABP7RFS6_9PSEU</name>
<keyword evidence="3" id="KW-1185">Reference proteome</keyword>
<protein>
    <submittedName>
        <fullName evidence="2">Uncharacterized protein</fullName>
    </submittedName>
</protein>
<evidence type="ECO:0000313" key="3">
    <source>
        <dbReference type="Proteomes" id="UP001501747"/>
    </source>
</evidence>
<keyword evidence="1" id="KW-0732">Signal</keyword>
<gene>
    <name evidence="2" type="ORF">GCM10022247_16120</name>
</gene>
<sequence>MRKTFAFASAFSIAASLLAVPVAAAADSPCPKGSIVGFKEKRNGWECRKKKGKETIDFLKITGCWAASGHKIVLKFVGERPSTWDEVSCSNGKKRSFPEMTRTIARAEYS</sequence>